<keyword evidence="4" id="KW-1185">Reference proteome</keyword>
<dbReference type="InterPro" id="IPR046542">
    <property type="entry name" value="DUF6801"/>
</dbReference>
<comment type="caution">
    <text evidence="3">The sequence shown here is derived from an EMBL/GenBank/DDBJ whole genome shotgun (WGS) entry which is preliminary data.</text>
</comment>
<dbReference type="Proteomes" id="UP000649955">
    <property type="component" value="Unassembled WGS sequence"/>
</dbReference>
<dbReference type="Pfam" id="PF20611">
    <property type="entry name" value="DUF6801"/>
    <property type="match status" value="1"/>
</dbReference>
<keyword evidence="1" id="KW-0732">Signal</keyword>
<evidence type="ECO:0000259" key="2">
    <source>
        <dbReference type="Pfam" id="PF20611"/>
    </source>
</evidence>
<proteinExistence type="predicted"/>
<dbReference type="EMBL" id="BNAW01000024">
    <property type="protein sequence ID" value="GHG24908.1"/>
    <property type="molecule type" value="Genomic_DNA"/>
</dbReference>
<feature type="chain" id="PRO_5045668790" description="DUF6801 domain-containing protein" evidence="1">
    <location>
        <begin position="24"/>
        <end position="193"/>
    </location>
</feature>
<evidence type="ECO:0000256" key="1">
    <source>
        <dbReference type="SAM" id="SignalP"/>
    </source>
</evidence>
<protein>
    <recommendedName>
        <fullName evidence="2">DUF6801 domain-containing protein</fullName>
    </recommendedName>
</protein>
<dbReference type="RefSeq" id="WP_229902900.1">
    <property type="nucleotide sequence ID" value="NZ_BNAW01000024.1"/>
</dbReference>
<evidence type="ECO:0000313" key="3">
    <source>
        <dbReference type="EMBL" id="GHG24908.1"/>
    </source>
</evidence>
<sequence length="193" mass="19605">MRIGTALAAALLVAGTATETAAAATVTPQTGTLTYTCTFPGMPPQPTTLTAELDVTDPHPGQPFTVIPSATQVIPSTVRAFLRSAGYDAVRGSLAGTFGVSNATPDIGTISGSFLDMPIGTTGPITITVAGPVQTFTAGAAGTIGFSMGPGLSEPLEFHRASTGTWVTWSTSCTLKVTSPAQNRAFQPDMVIS</sequence>
<organism evidence="3 4">
    <name type="scientific">Amycolatopsis bullii</name>
    <dbReference type="NCBI Taxonomy" id="941987"/>
    <lineage>
        <taxon>Bacteria</taxon>
        <taxon>Bacillati</taxon>
        <taxon>Actinomycetota</taxon>
        <taxon>Actinomycetes</taxon>
        <taxon>Pseudonocardiales</taxon>
        <taxon>Pseudonocardiaceae</taxon>
        <taxon>Amycolatopsis</taxon>
    </lineage>
</organism>
<feature type="signal peptide" evidence="1">
    <location>
        <begin position="1"/>
        <end position="23"/>
    </location>
</feature>
<name>A0ABQ3KH90_9PSEU</name>
<reference evidence="4" key="1">
    <citation type="journal article" date="2019" name="Int. J. Syst. Evol. Microbiol.">
        <title>The Global Catalogue of Microorganisms (GCM) 10K type strain sequencing project: providing services to taxonomists for standard genome sequencing and annotation.</title>
        <authorList>
            <consortium name="The Broad Institute Genomics Platform"/>
            <consortium name="The Broad Institute Genome Sequencing Center for Infectious Disease"/>
            <person name="Wu L."/>
            <person name="Ma J."/>
        </authorList>
    </citation>
    <scope>NUCLEOTIDE SEQUENCE [LARGE SCALE GENOMIC DNA]</scope>
    <source>
        <strain evidence="4">CGMCC 4.7680</strain>
    </source>
</reference>
<evidence type="ECO:0000313" key="4">
    <source>
        <dbReference type="Proteomes" id="UP000649955"/>
    </source>
</evidence>
<gene>
    <name evidence="3" type="ORF">GCM10017567_50110</name>
</gene>
<feature type="domain" description="DUF6801" evidence="2">
    <location>
        <begin position="34"/>
        <end position="185"/>
    </location>
</feature>
<accession>A0ABQ3KH90</accession>